<feature type="transmembrane region" description="Helical" evidence="7">
    <location>
        <begin position="659"/>
        <end position="687"/>
    </location>
</feature>
<dbReference type="Pfam" id="PF13962">
    <property type="entry name" value="PGG"/>
    <property type="match status" value="1"/>
</dbReference>
<feature type="transmembrane region" description="Helical" evidence="7">
    <location>
        <begin position="556"/>
        <end position="578"/>
    </location>
</feature>
<evidence type="ECO:0000256" key="3">
    <source>
        <dbReference type="ARBA" id="ARBA00022737"/>
    </source>
</evidence>
<accession>A0ABC9ALK0</accession>
<evidence type="ECO:0000313" key="9">
    <source>
        <dbReference type="EMBL" id="CAL4979721.1"/>
    </source>
</evidence>
<dbReference type="SMART" id="SM00248">
    <property type="entry name" value="ANK"/>
    <property type="match status" value="8"/>
</dbReference>
<evidence type="ECO:0000259" key="8">
    <source>
        <dbReference type="PROSITE" id="PS50056"/>
    </source>
</evidence>
<feature type="transmembrane region" description="Helical" evidence="7">
    <location>
        <begin position="732"/>
        <end position="760"/>
    </location>
</feature>
<feature type="domain" description="Tyrosine specific protein phosphatases" evidence="8">
    <location>
        <begin position="134"/>
        <end position="210"/>
    </location>
</feature>
<dbReference type="PANTHER" id="PTHR24186:SF50">
    <property type="entry name" value="ANKYRIN REPEAT-CONTAINING PROTEIN ITN1-LIKE ISOFORM X1"/>
    <property type="match status" value="1"/>
</dbReference>
<feature type="transmembrane region" description="Helical" evidence="7">
    <location>
        <begin position="693"/>
        <end position="711"/>
    </location>
</feature>
<dbReference type="Proteomes" id="UP001497457">
    <property type="component" value="Chromosome 21rd"/>
</dbReference>
<gene>
    <name evidence="9" type="ORF">URODEC1_LOCUS55361</name>
</gene>
<comment type="subcellular location">
    <subcellularLocation>
        <location evidence="1">Membrane</location>
        <topology evidence="1">Multi-pass membrane protein</topology>
    </subcellularLocation>
</comment>
<dbReference type="Pfam" id="PF12796">
    <property type="entry name" value="Ank_2"/>
    <property type="match status" value="1"/>
</dbReference>
<evidence type="ECO:0000256" key="1">
    <source>
        <dbReference type="ARBA" id="ARBA00004141"/>
    </source>
</evidence>
<dbReference type="InterPro" id="IPR002110">
    <property type="entry name" value="Ankyrin_rpt"/>
</dbReference>
<evidence type="ECO:0000256" key="4">
    <source>
        <dbReference type="ARBA" id="ARBA00022989"/>
    </source>
</evidence>
<dbReference type="PANTHER" id="PTHR24186">
    <property type="entry name" value="PROTEIN PHOSPHATASE 1 REGULATORY SUBUNIT"/>
    <property type="match status" value="1"/>
</dbReference>
<dbReference type="SUPFAM" id="SSF48403">
    <property type="entry name" value="Ankyrin repeat"/>
    <property type="match status" value="1"/>
</dbReference>
<dbReference type="PROSITE" id="PS50056">
    <property type="entry name" value="TYR_PHOSPHATASE_2"/>
    <property type="match status" value="1"/>
</dbReference>
<keyword evidence="6 7" id="KW-0472">Membrane</keyword>
<proteinExistence type="predicted"/>
<evidence type="ECO:0000256" key="2">
    <source>
        <dbReference type="ARBA" id="ARBA00022692"/>
    </source>
</evidence>
<feature type="transmembrane region" description="Helical" evidence="7">
    <location>
        <begin position="766"/>
        <end position="785"/>
    </location>
</feature>
<dbReference type="Gene3D" id="1.25.40.20">
    <property type="entry name" value="Ankyrin repeat-containing domain"/>
    <property type="match status" value="2"/>
</dbReference>
<keyword evidence="10" id="KW-1185">Reference proteome</keyword>
<keyword evidence="2 7" id="KW-0812">Transmembrane</keyword>
<keyword evidence="3" id="KW-0677">Repeat</keyword>
<evidence type="ECO:0000313" key="10">
    <source>
        <dbReference type="Proteomes" id="UP001497457"/>
    </source>
</evidence>
<reference evidence="9 10" key="2">
    <citation type="submission" date="2024-10" db="EMBL/GenBank/DDBJ databases">
        <authorList>
            <person name="Ryan C."/>
        </authorList>
    </citation>
    <scope>NUCLEOTIDE SEQUENCE [LARGE SCALE GENOMIC DNA]</scope>
</reference>
<feature type="transmembrane region" description="Helical" evidence="7">
    <location>
        <begin position="507"/>
        <end position="529"/>
    </location>
</feature>
<dbReference type="Pfam" id="PF13637">
    <property type="entry name" value="Ank_4"/>
    <property type="match status" value="1"/>
</dbReference>
<dbReference type="GO" id="GO:0016787">
    <property type="term" value="F:hydrolase activity"/>
    <property type="evidence" value="ECO:0007669"/>
    <property type="project" value="UniProtKB-ARBA"/>
</dbReference>
<evidence type="ECO:0000256" key="6">
    <source>
        <dbReference type="ARBA" id="ARBA00023136"/>
    </source>
</evidence>
<reference evidence="10" key="1">
    <citation type="submission" date="2024-06" db="EMBL/GenBank/DDBJ databases">
        <authorList>
            <person name="Ryan C."/>
        </authorList>
    </citation>
    <scope>NUCLEOTIDE SEQUENCE [LARGE SCALE GENOMIC DNA]</scope>
</reference>
<dbReference type="AlphaFoldDB" id="A0ABC9ALK0"/>
<evidence type="ECO:0000256" key="7">
    <source>
        <dbReference type="SAM" id="Phobius"/>
    </source>
</evidence>
<dbReference type="EMBL" id="OZ075131">
    <property type="protein sequence ID" value="CAL4979721.1"/>
    <property type="molecule type" value="Genomic_DNA"/>
</dbReference>
<dbReference type="GO" id="GO:0016020">
    <property type="term" value="C:membrane"/>
    <property type="evidence" value="ECO:0007669"/>
    <property type="project" value="UniProtKB-SubCell"/>
</dbReference>
<protein>
    <recommendedName>
        <fullName evidence="8">Tyrosine specific protein phosphatases domain-containing protein</fullName>
    </recommendedName>
</protein>
<sequence length="808" mass="86290">MADVAANKADADLAATPTTTVTAAPPDINALPPPAVAVLDPHLFMAARRGDKEHLEQLLLLLPDDGGDRKPSPAVEPTASAAVTTAKTMAQVIVQVDGPPPPPAPPLPPHLLDGVTPNQGDTLLHVVATAGDGEGFLDCARTICQRKSALLFARNGKGNTPLHCAAGAGNAGMVACIVALAAAEAAGGEAVTEFLRMRNKSGETALHQAVRAGSKVAVDTLMAADPDLASVPCEADEGDTTSPLYLAISLLGREDIAGHLIDKSSGNLPSWSGPRGRNVLHAAVTRTQALPMLLELFKDVTVDVQQGRGGQHVSSVPLLTQLTMQRDDDGSTPLHLAASLDWWPRAWVVSERFSNVWPWSKPTATMLLDANICAAYQPDNKGLYPIHVAALGDNLDVTKVLLQRCPDCATLQDGEGRTFLHVAAGRWRGDLSLTHKVACYACRQPKLSTVLNVQDNNGDTALHCAIHMENLEVLKCLIRNPQVDVGIPNNDDLTPLDLSWSKTSRNILYQSNPVALTFGILLLVGAPAGGNRSDLFREKYIGEIDEEKMSEDLAKIAQSMIVVSVLIATVTFASAFTLPGGLVSADNNSGAHEVFKNNTCAPECFKKNSSAPGTPILAGSYMFSAFIFADALAFIWSCLATFSLVFAGMSAMDLSARYYYINISASLLDASKESLMASFALGLYLVLAPTASSIAFAVCVLSILAFVFLNMEVLQMLRVVRTAGARLGIRGLAVWCDFAPATGAFALSPFLSLIVIFGLPAIIEKVYVFLIVDLVLVILSVILRFPSFRLKVKERWKGLKERWEVYKS</sequence>
<dbReference type="InterPro" id="IPR036770">
    <property type="entry name" value="Ankyrin_rpt-contain_sf"/>
</dbReference>
<dbReference type="InterPro" id="IPR026961">
    <property type="entry name" value="PGG_dom"/>
</dbReference>
<keyword evidence="4 7" id="KW-1133">Transmembrane helix</keyword>
<name>A0ABC9ALK0_9POAL</name>
<evidence type="ECO:0000256" key="5">
    <source>
        <dbReference type="ARBA" id="ARBA00023043"/>
    </source>
</evidence>
<dbReference type="InterPro" id="IPR000387">
    <property type="entry name" value="Tyr_Pase_dom"/>
</dbReference>
<keyword evidence="5" id="KW-0040">ANK repeat</keyword>
<organism evidence="9 10">
    <name type="scientific">Urochloa decumbens</name>
    <dbReference type="NCBI Taxonomy" id="240449"/>
    <lineage>
        <taxon>Eukaryota</taxon>
        <taxon>Viridiplantae</taxon>
        <taxon>Streptophyta</taxon>
        <taxon>Embryophyta</taxon>
        <taxon>Tracheophyta</taxon>
        <taxon>Spermatophyta</taxon>
        <taxon>Magnoliopsida</taxon>
        <taxon>Liliopsida</taxon>
        <taxon>Poales</taxon>
        <taxon>Poaceae</taxon>
        <taxon>PACMAD clade</taxon>
        <taxon>Panicoideae</taxon>
        <taxon>Panicodae</taxon>
        <taxon>Paniceae</taxon>
        <taxon>Melinidinae</taxon>
        <taxon>Urochloa</taxon>
    </lineage>
</organism>
<feature type="transmembrane region" description="Helical" evidence="7">
    <location>
        <begin position="621"/>
        <end position="647"/>
    </location>
</feature>